<name>A0A1Y5Y1H4_KIBAR</name>
<reference evidence="1 2" key="1">
    <citation type="submission" date="2017-04" db="EMBL/GenBank/DDBJ databases">
        <authorList>
            <person name="Afonso C.L."/>
            <person name="Miller P.J."/>
            <person name="Scott M.A."/>
            <person name="Spackman E."/>
            <person name="Goraichik I."/>
            <person name="Dimitrov K.M."/>
            <person name="Suarez D.L."/>
            <person name="Swayne D.E."/>
        </authorList>
    </citation>
    <scope>NUCLEOTIDE SEQUENCE [LARGE SCALE GENOMIC DNA]</scope>
    <source>
        <strain evidence="1 2">DSM 43828</strain>
    </source>
</reference>
<gene>
    <name evidence="1" type="ORF">SAMN05661093_08214</name>
</gene>
<dbReference type="RefSeq" id="WP_084432678.1">
    <property type="nucleotide sequence ID" value="NZ_FWXV01000009.1"/>
</dbReference>
<organism evidence="1 2">
    <name type="scientific">Kibdelosporangium aridum</name>
    <dbReference type="NCBI Taxonomy" id="2030"/>
    <lineage>
        <taxon>Bacteria</taxon>
        <taxon>Bacillati</taxon>
        <taxon>Actinomycetota</taxon>
        <taxon>Actinomycetes</taxon>
        <taxon>Pseudonocardiales</taxon>
        <taxon>Pseudonocardiaceae</taxon>
        <taxon>Kibdelosporangium</taxon>
    </lineage>
</organism>
<keyword evidence="2" id="KW-1185">Reference proteome</keyword>
<dbReference type="OrthoDB" id="6194471at2"/>
<protein>
    <submittedName>
        <fullName evidence="1">Uncharacterized protein</fullName>
    </submittedName>
</protein>
<proteinExistence type="predicted"/>
<accession>A0A1Y5Y1H4</accession>
<evidence type="ECO:0000313" key="2">
    <source>
        <dbReference type="Proteomes" id="UP000192674"/>
    </source>
</evidence>
<dbReference type="Proteomes" id="UP000192674">
    <property type="component" value="Unassembled WGS sequence"/>
</dbReference>
<evidence type="ECO:0000313" key="1">
    <source>
        <dbReference type="EMBL" id="SMD23808.1"/>
    </source>
</evidence>
<dbReference type="EMBL" id="FWXV01000009">
    <property type="protein sequence ID" value="SMD23808.1"/>
    <property type="molecule type" value="Genomic_DNA"/>
</dbReference>
<dbReference type="AlphaFoldDB" id="A0A1Y5Y1H4"/>
<sequence length="175" mass="18353">MREFTKWATVAVVALLVGALAMGGVAYAFPSFFGGTTTSIQRDITETAPWNSPLAATWHNVPSTAIGVTVPAGEVRIIESTFGAESVCVQAGYCSLRVVYLPAGGAPVEFSPVVGTDFAFDSPSGGPREQHSMHRVTRLGGGTYTVLVQAQIVGAAAGSVFQLDDYTHFVDLIDP</sequence>